<feature type="chain" id="PRO_5045937173" evidence="1">
    <location>
        <begin position="28"/>
        <end position="58"/>
    </location>
</feature>
<gene>
    <name evidence="2" type="ORF">MOV08_41595</name>
</gene>
<protein>
    <submittedName>
        <fullName evidence="2">Uncharacterized protein</fullName>
    </submittedName>
</protein>
<reference evidence="2 3" key="1">
    <citation type="submission" date="2022-03" db="EMBL/GenBank/DDBJ databases">
        <title>Streptomyces yunnanensis P86,complete genome.</title>
        <authorList>
            <person name="Chen S."/>
            <person name="Zhang Q."/>
        </authorList>
    </citation>
    <scope>NUCLEOTIDE SEQUENCE [LARGE SCALE GENOMIC DNA]</scope>
    <source>
        <strain evidence="2 3">P86</strain>
    </source>
</reference>
<dbReference type="Proteomes" id="UP001218629">
    <property type="component" value="Chromosome"/>
</dbReference>
<name>A0ABY8AJE2_9ACTN</name>
<dbReference type="RefSeq" id="WP_159030988.1">
    <property type="nucleotide sequence ID" value="NZ_CP095749.1"/>
</dbReference>
<evidence type="ECO:0000313" key="2">
    <source>
        <dbReference type="EMBL" id="WEB45155.1"/>
    </source>
</evidence>
<accession>A0ABY8AJE2</accession>
<proteinExistence type="predicted"/>
<sequence length="58" mass="6236">MRHHFRILTVSAMLTVLTFGCAALAQAEGSGEKPRLKSVLTNVPVVGHVVDGLDEEAY</sequence>
<dbReference type="EMBL" id="CP095749">
    <property type="protein sequence ID" value="WEB45155.1"/>
    <property type="molecule type" value="Genomic_DNA"/>
</dbReference>
<dbReference type="PROSITE" id="PS51257">
    <property type="entry name" value="PROKAR_LIPOPROTEIN"/>
    <property type="match status" value="1"/>
</dbReference>
<feature type="signal peptide" evidence="1">
    <location>
        <begin position="1"/>
        <end position="27"/>
    </location>
</feature>
<evidence type="ECO:0000256" key="1">
    <source>
        <dbReference type="SAM" id="SignalP"/>
    </source>
</evidence>
<keyword evidence="1" id="KW-0732">Signal</keyword>
<keyword evidence="3" id="KW-1185">Reference proteome</keyword>
<organism evidence="2 3">
    <name type="scientific">Streptomyces yunnanensis</name>
    <dbReference type="NCBI Taxonomy" id="156453"/>
    <lineage>
        <taxon>Bacteria</taxon>
        <taxon>Bacillati</taxon>
        <taxon>Actinomycetota</taxon>
        <taxon>Actinomycetes</taxon>
        <taxon>Kitasatosporales</taxon>
        <taxon>Streptomycetaceae</taxon>
        <taxon>Streptomyces</taxon>
    </lineage>
</organism>
<evidence type="ECO:0000313" key="3">
    <source>
        <dbReference type="Proteomes" id="UP001218629"/>
    </source>
</evidence>